<name>A0A250XIG7_9CHLO</name>
<dbReference type="InterPro" id="IPR052578">
    <property type="entry name" value="PI_Transfer_CRAL-TRIO"/>
</dbReference>
<accession>A0A250XIG7</accession>
<dbReference type="OrthoDB" id="1434354at2759"/>
<keyword evidence="3" id="KW-1185">Reference proteome</keyword>
<dbReference type="EMBL" id="BEGY01000087">
    <property type="protein sequence ID" value="GAX82878.1"/>
    <property type="molecule type" value="Genomic_DNA"/>
</dbReference>
<dbReference type="InterPro" id="IPR036865">
    <property type="entry name" value="CRAL-TRIO_dom_sf"/>
</dbReference>
<dbReference type="CDD" id="cd00170">
    <property type="entry name" value="SEC14"/>
    <property type="match status" value="1"/>
</dbReference>
<dbReference type="Proteomes" id="UP000232323">
    <property type="component" value="Unassembled WGS sequence"/>
</dbReference>
<evidence type="ECO:0000259" key="1">
    <source>
        <dbReference type="PROSITE" id="PS50191"/>
    </source>
</evidence>
<dbReference type="InterPro" id="IPR001251">
    <property type="entry name" value="CRAL-TRIO_dom"/>
</dbReference>
<gene>
    <name evidence="2" type="ORF">CEUSTIGMA_g10304.t1</name>
</gene>
<reference evidence="2 3" key="1">
    <citation type="submission" date="2017-08" db="EMBL/GenBank/DDBJ databases">
        <title>Acidophilic green algal genome provides insights into adaptation to an acidic environment.</title>
        <authorList>
            <person name="Hirooka S."/>
            <person name="Hirose Y."/>
            <person name="Kanesaki Y."/>
            <person name="Higuchi S."/>
            <person name="Fujiwara T."/>
            <person name="Onuma R."/>
            <person name="Era A."/>
            <person name="Ohbayashi R."/>
            <person name="Uzuka A."/>
            <person name="Nozaki H."/>
            <person name="Yoshikawa H."/>
            <person name="Miyagishima S.Y."/>
        </authorList>
    </citation>
    <scope>NUCLEOTIDE SEQUENCE [LARGE SCALE GENOMIC DNA]</scope>
    <source>
        <strain evidence="2 3">NIES-2499</strain>
    </source>
</reference>
<feature type="domain" description="CRAL-TRIO" evidence="1">
    <location>
        <begin position="139"/>
        <end position="306"/>
    </location>
</feature>
<dbReference type="SUPFAM" id="SSF46938">
    <property type="entry name" value="CRAL/TRIO N-terminal domain"/>
    <property type="match status" value="1"/>
</dbReference>
<dbReference type="PROSITE" id="PS50191">
    <property type="entry name" value="CRAL_TRIO"/>
    <property type="match status" value="1"/>
</dbReference>
<proteinExistence type="predicted"/>
<dbReference type="GO" id="GO:0008526">
    <property type="term" value="F:phosphatidylinositol transfer activity"/>
    <property type="evidence" value="ECO:0007669"/>
    <property type="project" value="TreeGrafter"/>
</dbReference>
<dbReference type="InterPro" id="IPR036273">
    <property type="entry name" value="CRAL/TRIO_N_dom_sf"/>
</dbReference>
<dbReference type="SUPFAM" id="SSF52087">
    <property type="entry name" value="CRAL/TRIO domain"/>
    <property type="match status" value="1"/>
</dbReference>
<protein>
    <recommendedName>
        <fullName evidence="1">CRAL-TRIO domain-containing protein</fullName>
    </recommendedName>
</protein>
<dbReference type="PANTHER" id="PTHR45824">
    <property type="entry name" value="GH16843P"/>
    <property type="match status" value="1"/>
</dbReference>
<dbReference type="PANTHER" id="PTHR45824:SF6">
    <property type="entry name" value="F16L1.9 PROTEIN"/>
    <property type="match status" value="1"/>
</dbReference>
<dbReference type="AlphaFoldDB" id="A0A250XIG7"/>
<evidence type="ECO:0000313" key="2">
    <source>
        <dbReference type="EMBL" id="GAX82878.1"/>
    </source>
</evidence>
<organism evidence="2 3">
    <name type="scientific">Chlamydomonas eustigma</name>
    <dbReference type="NCBI Taxonomy" id="1157962"/>
    <lineage>
        <taxon>Eukaryota</taxon>
        <taxon>Viridiplantae</taxon>
        <taxon>Chlorophyta</taxon>
        <taxon>core chlorophytes</taxon>
        <taxon>Chlorophyceae</taxon>
        <taxon>CS clade</taxon>
        <taxon>Chlamydomonadales</taxon>
        <taxon>Chlamydomonadaceae</taxon>
        <taxon>Chlamydomonas</taxon>
    </lineage>
</organism>
<sequence length="306" mass="34876">MTLSTLSNEQIQATQNFRDAFSHIAPPRRSISACLTSEQEEALSSYRAAFNLKPKDVWNTAQLPSNTTEDELNLLNDFKSKLDKEGTLKNEHDIEYATDVRLLQYLRARDNNLEKSYAMFLNTLAWRKEEKPWLMEVVNDNIEKTNADARIVGFDVKGRVVVYSSFANAGKRTPRDVQVTTASVLEKSARCLNAGSPGNVMWINHFGSRHKNGFGFRDCNPAFCFSGIDIFNNHYPECLQVMIIVDPPSIFYSLWAVIKPVLPLKTQEKAMFVNSREVEKNRKTFDELFGAELSEYLLKRITLDAS</sequence>
<dbReference type="Pfam" id="PF00650">
    <property type="entry name" value="CRAL_TRIO"/>
    <property type="match status" value="1"/>
</dbReference>
<evidence type="ECO:0000313" key="3">
    <source>
        <dbReference type="Proteomes" id="UP000232323"/>
    </source>
</evidence>
<comment type="caution">
    <text evidence="2">The sequence shown here is derived from an EMBL/GenBank/DDBJ whole genome shotgun (WGS) entry which is preliminary data.</text>
</comment>
<dbReference type="Gene3D" id="3.40.525.10">
    <property type="entry name" value="CRAL-TRIO lipid binding domain"/>
    <property type="match status" value="1"/>
</dbReference>